<organism evidence="3 4">
    <name type="scientific">Candidatus Giovannonibacteria bacterium RIFCSPHIGHO2_02_43_13</name>
    <dbReference type="NCBI Taxonomy" id="1798330"/>
    <lineage>
        <taxon>Bacteria</taxon>
        <taxon>Candidatus Giovannoniibacteriota</taxon>
    </lineage>
</organism>
<reference evidence="3 4" key="1">
    <citation type="journal article" date="2016" name="Nat. Commun.">
        <title>Thousands of microbial genomes shed light on interconnected biogeochemical processes in an aquifer system.</title>
        <authorList>
            <person name="Anantharaman K."/>
            <person name="Brown C.T."/>
            <person name="Hug L.A."/>
            <person name="Sharon I."/>
            <person name="Castelle C.J."/>
            <person name="Probst A.J."/>
            <person name="Thomas B.C."/>
            <person name="Singh A."/>
            <person name="Wilkins M.J."/>
            <person name="Karaoz U."/>
            <person name="Brodie E.L."/>
            <person name="Williams K.H."/>
            <person name="Hubbard S.S."/>
            <person name="Banfield J.F."/>
        </authorList>
    </citation>
    <scope>NUCLEOTIDE SEQUENCE [LARGE SCALE GENOMIC DNA]</scope>
</reference>
<dbReference type="Pfam" id="PF00293">
    <property type="entry name" value="NUDIX"/>
    <property type="match status" value="1"/>
</dbReference>
<proteinExistence type="predicted"/>
<dbReference type="Gene3D" id="1.10.10.10">
    <property type="entry name" value="Winged helix-like DNA-binding domain superfamily/Winged helix DNA-binding domain"/>
    <property type="match status" value="1"/>
</dbReference>
<evidence type="ECO:0000313" key="3">
    <source>
        <dbReference type="EMBL" id="OGF78198.1"/>
    </source>
</evidence>
<accession>A0A1F5WRB1</accession>
<dbReference type="CDD" id="cd18873">
    <property type="entry name" value="NUDIX_NadM_like"/>
    <property type="match status" value="1"/>
</dbReference>
<dbReference type="AlphaFoldDB" id="A0A1F5WRB1"/>
<evidence type="ECO:0000259" key="1">
    <source>
        <dbReference type="Pfam" id="PF00293"/>
    </source>
</evidence>
<evidence type="ECO:0000313" key="4">
    <source>
        <dbReference type="Proteomes" id="UP000178425"/>
    </source>
</evidence>
<feature type="domain" description="NrtR DNA-binding winged helix" evidence="2">
    <location>
        <begin position="160"/>
        <end position="219"/>
    </location>
</feature>
<dbReference type="SUPFAM" id="SSF46785">
    <property type="entry name" value="Winged helix' DNA-binding domain"/>
    <property type="match status" value="1"/>
</dbReference>
<dbReference type="Gene3D" id="3.90.79.10">
    <property type="entry name" value="Nucleoside Triphosphate Pyrophosphohydrolase"/>
    <property type="match status" value="1"/>
</dbReference>
<dbReference type="InterPro" id="IPR000086">
    <property type="entry name" value="NUDIX_hydrolase_dom"/>
</dbReference>
<dbReference type="InterPro" id="IPR036390">
    <property type="entry name" value="WH_DNA-bd_sf"/>
</dbReference>
<dbReference type="PANTHER" id="PTHR43736">
    <property type="entry name" value="ADP-RIBOSE PYROPHOSPHATASE"/>
    <property type="match status" value="1"/>
</dbReference>
<dbReference type="InterPro" id="IPR036388">
    <property type="entry name" value="WH-like_DNA-bd_sf"/>
</dbReference>
<dbReference type="SUPFAM" id="SSF55811">
    <property type="entry name" value="Nudix"/>
    <property type="match status" value="1"/>
</dbReference>
<name>A0A1F5WRB1_9BACT</name>
<comment type="caution">
    <text evidence="3">The sequence shown here is derived from an EMBL/GenBank/DDBJ whole genome shotgun (WGS) entry which is preliminary data.</text>
</comment>
<feature type="domain" description="Nudix hydrolase" evidence="1">
    <location>
        <begin position="17"/>
        <end position="143"/>
    </location>
</feature>
<dbReference type="PANTHER" id="PTHR43736:SF4">
    <property type="entry name" value="SLR1690 PROTEIN"/>
    <property type="match status" value="1"/>
</dbReference>
<dbReference type="InterPro" id="IPR054105">
    <property type="entry name" value="WHD_NrtR"/>
</dbReference>
<dbReference type="InterPro" id="IPR015797">
    <property type="entry name" value="NUDIX_hydrolase-like_dom_sf"/>
</dbReference>
<protein>
    <submittedName>
        <fullName evidence="3">Uncharacterized protein</fullName>
    </submittedName>
</protein>
<dbReference type="Pfam" id="PF21906">
    <property type="entry name" value="WHD_NrtR"/>
    <property type="match status" value="1"/>
</dbReference>
<dbReference type="EMBL" id="MFHI01000032">
    <property type="protein sequence ID" value="OGF78198.1"/>
    <property type="molecule type" value="Genomic_DNA"/>
</dbReference>
<evidence type="ECO:0000259" key="2">
    <source>
        <dbReference type="Pfam" id="PF21906"/>
    </source>
</evidence>
<sequence>MKKIIYESPYVTADTVIFTIQDGVLKVLLIKRADVPFKGSPALPGVFLLKNESGLEAAKRALRSKTGVQAGGYLEQLYTFDSRFRDPRGHTISITYFALVEEKNLKIRLGKNLPNRQAGIQSPKLYPVNKLPRLAFDHKEIIELALLRLRAKLEYTNVVYSILQKFFAFSELQKAYEIIFGRKLDKRNFRKKFLSLDLIRPTKQILRGTRSRPAKLYEFKSRKPSSLKKFF</sequence>
<dbReference type="Proteomes" id="UP000178425">
    <property type="component" value="Unassembled WGS sequence"/>
</dbReference>
<gene>
    <name evidence="3" type="ORF">A2W54_03795</name>
</gene>